<dbReference type="EMBL" id="CM009307">
    <property type="protein sequence ID" value="RQP03150.1"/>
    <property type="molecule type" value="Genomic_DNA"/>
</dbReference>
<protein>
    <submittedName>
        <fullName evidence="1">Uncharacterized protein</fullName>
    </submittedName>
</protein>
<keyword evidence="2" id="KW-1185">Reference proteome</keyword>
<evidence type="ECO:0000313" key="1">
    <source>
        <dbReference type="EMBL" id="RQP03150.1"/>
    </source>
</evidence>
<organism evidence="1 2">
    <name type="scientific">Populus trichocarpa</name>
    <name type="common">Western balsam poplar</name>
    <name type="synonym">Populus balsamifera subsp. trichocarpa</name>
    <dbReference type="NCBI Taxonomy" id="3694"/>
    <lineage>
        <taxon>Eukaryota</taxon>
        <taxon>Viridiplantae</taxon>
        <taxon>Streptophyta</taxon>
        <taxon>Embryophyta</taxon>
        <taxon>Tracheophyta</taxon>
        <taxon>Spermatophyta</taxon>
        <taxon>Magnoliopsida</taxon>
        <taxon>eudicotyledons</taxon>
        <taxon>Gunneridae</taxon>
        <taxon>Pentapetalae</taxon>
        <taxon>rosids</taxon>
        <taxon>fabids</taxon>
        <taxon>Malpighiales</taxon>
        <taxon>Salicaceae</taxon>
        <taxon>Saliceae</taxon>
        <taxon>Populus</taxon>
    </lineage>
</organism>
<reference evidence="1 2" key="1">
    <citation type="journal article" date="2006" name="Science">
        <title>The genome of black cottonwood, Populus trichocarpa (Torr. &amp; Gray).</title>
        <authorList>
            <person name="Tuskan G.A."/>
            <person name="Difazio S."/>
            <person name="Jansson S."/>
            <person name="Bohlmann J."/>
            <person name="Grigoriev I."/>
            <person name="Hellsten U."/>
            <person name="Putnam N."/>
            <person name="Ralph S."/>
            <person name="Rombauts S."/>
            <person name="Salamov A."/>
            <person name="Schein J."/>
            <person name="Sterck L."/>
            <person name="Aerts A."/>
            <person name="Bhalerao R.R."/>
            <person name="Bhalerao R.P."/>
            <person name="Blaudez D."/>
            <person name="Boerjan W."/>
            <person name="Brun A."/>
            <person name="Brunner A."/>
            <person name="Busov V."/>
            <person name="Campbell M."/>
            <person name="Carlson J."/>
            <person name="Chalot M."/>
            <person name="Chapman J."/>
            <person name="Chen G.L."/>
            <person name="Cooper D."/>
            <person name="Coutinho P.M."/>
            <person name="Couturier J."/>
            <person name="Covert S."/>
            <person name="Cronk Q."/>
            <person name="Cunningham R."/>
            <person name="Davis J."/>
            <person name="Degroeve S."/>
            <person name="Dejardin A."/>
            <person name="Depamphilis C."/>
            <person name="Detter J."/>
            <person name="Dirks B."/>
            <person name="Dubchak I."/>
            <person name="Duplessis S."/>
            <person name="Ehlting J."/>
            <person name="Ellis B."/>
            <person name="Gendler K."/>
            <person name="Goodstein D."/>
            <person name="Gribskov M."/>
            <person name="Grimwood J."/>
            <person name="Groover A."/>
            <person name="Gunter L."/>
            <person name="Hamberger B."/>
            <person name="Heinze B."/>
            <person name="Helariutta Y."/>
            <person name="Henrissat B."/>
            <person name="Holligan D."/>
            <person name="Holt R."/>
            <person name="Huang W."/>
            <person name="Islam-Faridi N."/>
            <person name="Jones S."/>
            <person name="Jones-Rhoades M."/>
            <person name="Jorgensen R."/>
            <person name="Joshi C."/>
            <person name="Kangasjarvi J."/>
            <person name="Karlsson J."/>
            <person name="Kelleher C."/>
            <person name="Kirkpatrick R."/>
            <person name="Kirst M."/>
            <person name="Kohler A."/>
            <person name="Kalluri U."/>
            <person name="Larimer F."/>
            <person name="Leebens-Mack J."/>
            <person name="Leple J.C."/>
            <person name="Locascio P."/>
            <person name="Lou Y."/>
            <person name="Lucas S."/>
            <person name="Martin F."/>
            <person name="Montanini B."/>
            <person name="Napoli C."/>
            <person name="Nelson D.R."/>
            <person name="Nelson C."/>
            <person name="Nieminen K."/>
            <person name="Nilsson O."/>
            <person name="Pereda V."/>
            <person name="Peter G."/>
            <person name="Philippe R."/>
            <person name="Pilate G."/>
            <person name="Poliakov A."/>
            <person name="Razumovskaya J."/>
            <person name="Richardson P."/>
            <person name="Rinaldi C."/>
            <person name="Ritland K."/>
            <person name="Rouze P."/>
            <person name="Ryaboy D."/>
            <person name="Schmutz J."/>
            <person name="Schrader J."/>
            <person name="Segerman B."/>
            <person name="Shin H."/>
            <person name="Siddiqui A."/>
            <person name="Sterky F."/>
            <person name="Terry A."/>
            <person name="Tsai C.J."/>
            <person name="Uberbacher E."/>
            <person name="Unneberg P."/>
            <person name="Vahala J."/>
            <person name="Wall K."/>
            <person name="Wessler S."/>
            <person name="Yang G."/>
            <person name="Yin T."/>
            <person name="Douglas C."/>
            <person name="Marra M."/>
            <person name="Sandberg G."/>
            <person name="Van de Peer Y."/>
            <person name="Rokhsar D."/>
        </authorList>
    </citation>
    <scope>NUCLEOTIDE SEQUENCE [LARGE SCALE GENOMIC DNA]</scope>
    <source>
        <strain evidence="2">cv. Nisqually</strain>
    </source>
</reference>
<dbReference type="InParanoid" id="A0A3N7G7J1"/>
<accession>A0A3N7G7J1</accession>
<dbReference type="Proteomes" id="UP000006729">
    <property type="component" value="Chromosome 18"/>
</dbReference>
<dbReference type="AlphaFoldDB" id="A0A3N7G7J1"/>
<name>A0A3N7G7J1_POPTR</name>
<gene>
    <name evidence="1" type="ORF">POPTR_018G142650</name>
</gene>
<evidence type="ECO:0000313" key="2">
    <source>
        <dbReference type="Proteomes" id="UP000006729"/>
    </source>
</evidence>
<proteinExistence type="predicted"/>
<sequence>MVFCIHSNNSSQSNHFFLFYHTTPETNKMKSKTKALNHINPQPITL</sequence>